<keyword evidence="1" id="KW-0812">Transmembrane</keyword>
<dbReference type="EMBL" id="MGJV01000046">
    <property type="protein sequence ID" value="OGN12879.1"/>
    <property type="molecule type" value="Genomic_DNA"/>
</dbReference>
<feature type="transmembrane region" description="Helical" evidence="1">
    <location>
        <begin position="12"/>
        <end position="36"/>
    </location>
</feature>
<feature type="non-terminal residue" evidence="3">
    <location>
        <position position="1"/>
    </location>
</feature>
<dbReference type="PANTHER" id="PTHR30595:SF6">
    <property type="entry name" value="SCHLAFEN ALBA-2 DOMAIN-CONTAINING PROTEIN"/>
    <property type="match status" value="1"/>
</dbReference>
<accession>A0A1F8FKM0</accession>
<feature type="domain" description="Schlafen AlbA-2" evidence="2">
    <location>
        <begin position="92"/>
        <end position="227"/>
    </location>
</feature>
<name>A0A1F8FKM0_9BACT</name>
<dbReference type="Proteomes" id="UP000176581">
    <property type="component" value="Unassembled WGS sequence"/>
</dbReference>
<proteinExistence type="predicted"/>
<organism evidence="3 4">
    <name type="scientific">Candidatus Yanofskybacteria bacterium RIFCSPHIGHO2_02_FULL_43_22</name>
    <dbReference type="NCBI Taxonomy" id="1802681"/>
    <lineage>
        <taxon>Bacteria</taxon>
        <taxon>Candidatus Yanofskyibacteriota</taxon>
    </lineage>
</organism>
<evidence type="ECO:0000256" key="1">
    <source>
        <dbReference type="SAM" id="Phobius"/>
    </source>
</evidence>
<evidence type="ECO:0000259" key="2">
    <source>
        <dbReference type="Pfam" id="PF04326"/>
    </source>
</evidence>
<dbReference type="Gene3D" id="3.30.950.30">
    <property type="entry name" value="Schlafen, AAA domain"/>
    <property type="match status" value="1"/>
</dbReference>
<evidence type="ECO:0000313" key="3">
    <source>
        <dbReference type="EMBL" id="OGN12879.1"/>
    </source>
</evidence>
<dbReference type="Pfam" id="PF04326">
    <property type="entry name" value="SLFN_AlbA_2"/>
    <property type="match status" value="1"/>
</dbReference>
<dbReference type="PANTHER" id="PTHR30595">
    <property type="entry name" value="GLPR-RELATED TRANSCRIPTIONAL REPRESSOR"/>
    <property type="match status" value="1"/>
</dbReference>
<keyword evidence="1" id="KW-0472">Membrane</keyword>
<feature type="transmembrane region" description="Helical" evidence="1">
    <location>
        <begin position="56"/>
        <end position="75"/>
    </location>
</feature>
<dbReference type="AlphaFoldDB" id="A0A1F8FKM0"/>
<dbReference type="InterPro" id="IPR038461">
    <property type="entry name" value="Schlafen_AlbA_2_dom_sf"/>
</dbReference>
<gene>
    <name evidence="3" type="ORF">A3J47_00005</name>
</gene>
<protein>
    <recommendedName>
        <fullName evidence="2">Schlafen AlbA-2 domain-containing protein</fullName>
    </recommendedName>
</protein>
<keyword evidence="1" id="KW-1133">Transmembrane helix</keyword>
<dbReference type="InterPro" id="IPR007421">
    <property type="entry name" value="Schlafen_AlbA_2_dom"/>
</dbReference>
<comment type="caution">
    <text evidence="3">The sequence shown here is derived from an EMBL/GenBank/DDBJ whole genome shotgun (WGS) entry which is preliminary data.</text>
</comment>
<reference evidence="3 4" key="1">
    <citation type="journal article" date="2016" name="Nat. Commun.">
        <title>Thousands of microbial genomes shed light on interconnected biogeochemical processes in an aquifer system.</title>
        <authorList>
            <person name="Anantharaman K."/>
            <person name="Brown C.T."/>
            <person name="Hug L.A."/>
            <person name="Sharon I."/>
            <person name="Castelle C.J."/>
            <person name="Probst A.J."/>
            <person name="Thomas B.C."/>
            <person name="Singh A."/>
            <person name="Wilkins M.J."/>
            <person name="Karaoz U."/>
            <person name="Brodie E.L."/>
            <person name="Williams K.H."/>
            <person name="Hubbard S.S."/>
            <person name="Banfield J.F."/>
        </authorList>
    </citation>
    <scope>NUCLEOTIDE SEQUENCE [LARGE SCALE GENOMIC DNA]</scope>
</reference>
<sequence>HMRLQVLRRDKLFVVFRNLLVVEALFYLTFLVLALAADWGDVYEGLAVSSYVRFEVVEFFLLILSQLGLITLVFVKSLNEEKDIEEIIKSGEHEKLEFKTSLRWDINQNQVNKELEKAVMKTVTAFLNSDGGCLLIGVNDKGVPVGLENDFVSLVKKDVDGFENHFNNLFNNMIGAEFRRLVKLTFDKVNDKTVCLTEVEPSYKPVYLKIGENEDFYIRTGNATTPLKMSEVATYISSWRPSR</sequence>
<evidence type="ECO:0000313" key="4">
    <source>
        <dbReference type="Proteomes" id="UP000176581"/>
    </source>
</evidence>